<reference evidence="1" key="2">
    <citation type="journal article" date="2015" name="Fish Shellfish Immunol.">
        <title>Early steps in the European eel (Anguilla anguilla)-Vibrio vulnificus interaction in the gills: Role of the RtxA13 toxin.</title>
        <authorList>
            <person name="Callol A."/>
            <person name="Pajuelo D."/>
            <person name="Ebbesson L."/>
            <person name="Teles M."/>
            <person name="MacKenzie S."/>
            <person name="Amaro C."/>
        </authorList>
    </citation>
    <scope>NUCLEOTIDE SEQUENCE</scope>
</reference>
<dbReference type="AlphaFoldDB" id="A0A0E9XCU3"/>
<evidence type="ECO:0000313" key="1">
    <source>
        <dbReference type="EMBL" id="JAH99498.1"/>
    </source>
</evidence>
<accession>A0A0E9XCU3</accession>
<sequence length="26" mass="3126">MPLLYLPECTRPRLRLSVVQFIFVHP</sequence>
<name>A0A0E9XCU3_ANGAN</name>
<dbReference type="EMBL" id="GBXM01009079">
    <property type="protein sequence ID" value="JAH99498.1"/>
    <property type="molecule type" value="Transcribed_RNA"/>
</dbReference>
<organism evidence="1">
    <name type="scientific">Anguilla anguilla</name>
    <name type="common">European freshwater eel</name>
    <name type="synonym">Muraena anguilla</name>
    <dbReference type="NCBI Taxonomy" id="7936"/>
    <lineage>
        <taxon>Eukaryota</taxon>
        <taxon>Metazoa</taxon>
        <taxon>Chordata</taxon>
        <taxon>Craniata</taxon>
        <taxon>Vertebrata</taxon>
        <taxon>Euteleostomi</taxon>
        <taxon>Actinopterygii</taxon>
        <taxon>Neopterygii</taxon>
        <taxon>Teleostei</taxon>
        <taxon>Anguilliformes</taxon>
        <taxon>Anguillidae</taxon>
        <taxon>Anguilla</taxon>
    </lineage>
</organism>
<protein>
    <submittedName>
        <fullName evidence="1">Uncharacterized protein</fullName>
    </submittedName>
</protein>
<reference evidence="1" key="1">
    <citation type="submission" date="2014-11" db="EMBL/GenBank/DDBJ databases">
        <authorList>
            <person name="Amaro Gonzalez C."/>
        </authorList>
    </citation>
    <scope>NUCLEOTIDE SEQUENCE</scope>
</reference>
<proteinExistence type="predicted"/>